<evidence type="ECO:0000256" key="1">
    <source>
        <dbReference type="SAM" id="MobiDB-lite"/>
    </source>
</evidence>
<dbReference type="Gene3D" id="1.25.40.20">
    <property type="entry name" value="Ankyrin repeat-containing domain"/>
    <property type="match status" value="1"/>
</dbReference>
<protein>
    <submittedName>
        <fullName evidence="2">Ankyrin repeat protein</fullName>
    </submittedName>
</protein>
<keyword evidence="3" id="KW-1185">Reference proteome</keyword>
<dbReference type="EMBL" id="MNUE01000006">
    <property type="protein sequence ID" value="OJD37660.1"/>
    <property type="molecule type" value="Genomic_DNA"/>
</dbReference>
<dbReference type="InterPro" id="IPR002110">
    <property type="entry name" value="Ankyrin_rpt"/>
</dbReference>
<dbReference type="RefSeq" id="XP_020133775.1">
    <property type="nucleotide sequence ID" value="XM_020277914.1"/>
</dbReference>
<name>A0A1J9SCT3_9PEZI</name>
<feature type="region of interest" description="Disordered" evidence="1">
    <location>
        <begin position="216"/>
        <end position="236"/>
    </location>
</feature>
<dbReference type="OrthoDB" id="19174at2759"/>
<organism evidence="2 3">
    <name type="scientific">Diplodia corticola</name>
    <dbReference type="NCBI Taxonomy" id="236234"/>
    <lineage>
        <taxon>Eukaryota</taxon>
        <taxon>Fungi</taxon>
        <taxon>Dikarya</taxon>
        <taxon>Ascomycota</taxon>
        <taxon>Pezizomycotina</taxon>
        <taxon>Dothideomycetes</taxon>
        <taxon>Dothideomycetes incertae sedis</taxon>
        <taxon>Botryosphaeriales</taxon>
        <taxon>Botryosphaeriaceae</taxon>
        <taxon>Diplodia</taxon>
    </lineage>
</organism>
<dbReference type="GeneID" id="31018175"/>
<dbReference type="InterPro" id="IPR036770">
    <property type="entry name" value="Ankyrin_rpt-contain_sf"/>
</dbReference>
<sequence>MAQVSIDRLLNLAADDPAAVLAALPAHPQLAGARDAHGYSLAHAACSYGHLDLLRALVRTYNVSPDIRDEDRETPLFAAESVDAARCLCEELGADVAARNDDGQTAEEKVDAEGDFPLVAAYLRSRMPGAGGGGGGGDGAPSADVAAWHQDGADALTHPPPLPDGIKVNVGTMSASDVPEDVVDPEFRRKIEELAAREDYQSEEAQAELRRLVEGAIGGMKSDAQSQDRNVRRRAE</sequence>
<evidence type="ECO:0000313" key="2">
    <source>
        <dbReference type="EMBL" id="OJD37660.1"/>
    </source>
</evidence>
<accession>A0A1J9SCT3</accession>
<reference evidence="2 3" key="1">
    <citation type="submission" date="2016-10" db="EMBL/GenBank/DDBJ databases">
        <title>Proteomics and genomics reveal pathogen-plant mechanisms compatible with a hemibiotrophic lifestyle of Diplodia corticola.</title>
        <authorList>
            <person name="Fernandes I."/>
            <person name="De Jonge R."/>
            <person name="Van De Peer Y."/>
            <person name="Devreese B."/>
            <person name="Alves A."/>
            <person name="Esteves A.C."/>
        </authorList>
    </citation>
    <scope>NUCLEOTIDE SEQUENCE [LARGE SCALE GENOMIC DNA]</scope>
    <source>
        <strain evidence="2 3">CBS 112549</strain>
    </source>
</reference>
<comment type="caution">
    <text evidence="2">The sequence shown here is derived from an EMBL/GenBank/DDBJ whole genome shotgun (WGS) entry which is preliminary data.</text>
</comment>
<dbReference type="SUPFAM" id="SSF48403">
    <property type="entry name" value="Ankyrin repeat"/>
    <property type="match status" value="1"/>
</dbReference>
<gene>
    <name evidence="2" type="ORF">BKCO1_600045</name>
</gene>
<evidence type="ECO:0000313" key="3">
    <source>
        <dbReference type="Proteomes" id="UP000183809"/>
    </source>
</evidence>
<dbReference type="STRING" id="236234.A0A1J9SCT3"/>
<proteinExistence type="predicted"/>
<dbReference type="Proteomes" id="UP000183809">
    <property type="component" value="Unassembled WGS sequence"/>
</dbReference>
<dbReference type="AlphaFoldDB" id="A0A1J9SCT3"/>
<dbReference type="Pfam" id="PF12796">
    <property type="entry name" value="Ank_2"/>
    <property type="match status" value="1"/>
</dbReference>